<keyword evidence="1" id="KW-0812">Transmembrane</keyword>
<dbReference type="AlphaFoldDB" id="A0A285NHQ1"/>
<evidence type="ECO:0000313" key="2">
    <source>
        <dbReference type="EMBL" id="SNZ08443.1"/>
    </source>
</evidence>
<gene>
    <name evidence="2" type="ORF">SAMN06265182_1286</name>
</gene>
<protein>
    <submittedName>
        <fullName evidence="2">Uncharacterized protein</fullName>
    </submittedName>
</protein>
<dbReference type="Proteomes" id="UP000219036">
    <property type="component" value="Unassembled WGS sequence"/>
</dbReference>
<name>A0A285NHQ1_9AQUI</name>
<keyword evidence="1" id="KW-0472">Membrane</keyword>
<keyword evidence="3" id="KW-1185">Reference proteome</keyword>
<dbReference type="EMBL" id="OBEI01000005">
    <property type="protein sequence ID" value="SNZ08443.1"/>
    <property type="molecule type" value="Genomic_DNA"/>
</dbReference>
<evidence type="ECO:0000256" key="1">
    <source>
        <dbReference type="SAM" id="Phobius"/>
    </source>
</evidence>
<reference evidence="3" key="1">
    <citation type="submission" date="2017-09" db="EMBL/GenBank/DDBJ databases">
        <authorList>
            <person name="Varghese N."/>
            <person name="Submissions S."/>
        </authorList>
    </citation>
    <scope>NUCLEOTIDE SEQUENCE [LARGE SCALE GENOMIC DNA]</scope>
    <source>
        <strain evidence="3">DSM 15103</strain>
    </source>
</reference>
<proteinExistence type="predicted"/>
<dbReference type="OrthoDB" id="15094at2"/>
<sequence length="102" mass="11924">MELLISGVIAAVFLILMIIMFVLGYKEALKAKVEDPLVLENHMIGEGWEFDTFVDYEEIIDILGREPNDEEMRIFMDLVEEGYHGEVLLKKFLEKIKKNEHH</sequence>
<feature type="transmembrane region" description="Helical" evidence="1">
    <location>
        <begin position="6"/>
        <end position="25"/>
    </location>
</feature>
<accession>A0A285NHQ1</accession>
<organism evidence="2 3">
    <name type="scientific">Persephonella hydrogeniphila</name>
    <dbReference type="NCBI Taxonomy" id="198703"/>
    <lineage>
        <taxon>Bacteria</taxon>
        <taxon>Pseudomonadati</taxon>
        <taxon>Aquificota</taxon>
        <taxon>Aquificia</taxon>
        <taxon>Aquificales</taxon>
        <taxon>Hydrogenothermaceae</taxon>
        <taxon>Persephonella</taxon>
    </lineage>
</organism>
<keyword evidence="1" id="KW-1133">Transmembrane helix</keyword>
<evidence type="ECO:0000313" key="3">
    <source>
        <dbReference type="Proteomes" id="UP000219036"/>
    </source>
</evidence>
<dbReference type="RefSeq" id="WP_097000463.1">
    <property type="nucleotide sequence ID" value="NZ_OBEI01000005.1"/>
</dbReference>